<keyword evidence="2" id="KW-0378">Hydrolase</keyword>
<dbReference type="RefSeq" id="WP_343334116.1">
    <property type="nucleotide sequence ID" value="NZ_JAPOHD010000029.1"/>
</dbReference>
<comment type="caution">
    <text evidence="9">The sequence shown here is derived from an EMBL/GenBank/DDBJ whole genome shotgun (WGS) entry which is preliminary data.</text>
</comment>
<evidence type="ECO:0000313" key="9">
    <source>
        <dbReference type="EMBL" id="MCY1721787.1"/>
    </source>
</evidence>
<reference evidence="9" key="1">
    <citation type="submission" date="2022-11" db="EMBL/GenBank/DDBJ databases">
        <title>Marilongibacter aestuarii gen. nov., sp. nov., isolated from tidal flat sediment.</title>
        <authorList>
            <person name="Jiayan W."/>
        </authorList>
    </citation>
    <scope>NUCLEOTIDE SEQUENCE</scope>
    <source>
        <strain evidence="9">Z1-6</strain>
    </source>
</reference>
<dbReference type="GO" id="GO:0004553">
    <property type="term" value="F:hydrolase activity, hydrolyzing O-glycosyl compounds"/>
    <property type="evidence" value="ECO:0007669"/>
    <property type="project" value="InterPro"/>
</dbReference>
<dbReference type="SUPFAM" id="SSF49303">
    <property type="entry name" value="beta-Galactosidase/glucuronidase domain"/>
    <property type="match status" value="1"/>
</dbReference>
<dbReference type="Pfam" id="PF00703">
    <property type="entry name" value="Glyco_hydro_2"/>
    <property type="match status" value="1"/>
</dbReference>
<accession>A0A9X3F8R3</accession>
<evidence type="ECO:0000259" key="6">
    <source>
        <dbReference type="Pfam" id="PF02836"/>
    </source>
</evidence>
<feature type="domain" description="Glycosyl hydrolases family 2 sugar binding" evidence="7">
    <location>
        <begin position="88"/>
        <end position="178"/>
    </location>
</feature>
<dbReference type="SUPFAM" id="SSF49785">
    <property type="entry name" value="Galactose-binding domain-like"/>
    <property type="match status" value="2"/>
</dbReference>
<evidence type="ECO:0000256" key="2">
    <source>
        <dbReference type="ARBA" id="ARBA00022801"/>
    </source>
</evidence>
<dbReference type="InterPro" id="IPR036156">
    <property type="entry name" value="Beta-gal/glucu_dom_sf"/>
</dbReference>
<dbReference type="InterPro" id="IPR006102">
    <property type="entry name" value="Ig-like_GH2"/>
</dbReference>
<feature type="domain" description="Secretion system C-terminal sorting" evidence="8">
    <location>
        <begin position="762"/>
        <end position="824"/>
    </location>
</feature>
<dbReference type="Pfam" id="PF18962">
    <property type="entry name" value="Por_Secre_tail"/>
    <property type="match status" value="1"/>
</dbReference>
<dbReference type="InterPro" id="IPR026444">
    <property type="entry name" value="Secre_tail"/>
</dbReference>
<sequence length="831" mass="93650">MKYKILPFLLISLFVCNVAKAQTWQMKQAPLMTKFAGDVDPDNTLPEYPRPQMERTEWMNLNGVWQFQPGTGQQEQLPNGTLSGSILVPFPVESAISGVKEHYSRLWYRRNFVVPANWDNKRILLHFGAVDYETEVYVNGVSIGKHFGGYDSFSFDITDYLTPDGTQELTVRVFDPTDESGFPRGKQTLNPEGIMYTSSTGIWQTVWMEPVAETHIQSIKLTPDIDEAVLKITVSTSSENNGIVSAKVKDGDKLVATVVGAANEEFSIPVSNQKLWSPSNPFLYDLEITLLQNNEKLDSAGSYFGMRKISTNKENGIQKLYLNNEFLFQMGPLDQGFWPDGLYTAPTEEALKFDIEMIKAFGFNMVRKHIKVEPQRWYYWADKLGLMVWQDMPSINSYTSNPQPIEQAAFKNELTQMVENHWNSPSIVMWVVFNEFQGQHNTEELVNMVKQLDPSRWVNQGSGGDWKGAGHVLDLHNYPAPVCPESSSQAIVCGEYGGIGLAVDDHKWSNDYFGYVTVPDPEKLLADYEKYIDQLTLYKTNQGLSAAVYTEITDVEIELNGLMTYDRLAKADVTRLYNANRKVIEQDIYMSHLLPNAKVEWKNWRYTIDTPPQDWYLENFDDYAWKTGLAGFGTMGTPGAVISTIWNSSDIWMRQNFELGDISSLNKENIVLNIHHDEDCDVYINGEWAATLSGWTAGYITVPVTTAAFNALKSNSQNTIAIHCKQTAGGQYIDAGISILSDNKIATSVNTIKENIKPPNFLYPNPGNNTIHFSKPLSTPASVAVFSASGQFVKIENNVNDQVDISSLNSGMYYLKVIEKGGVQSFKFFKI</sequence>
<protein>
    <submittedName>
        <fullName evidence="9">T9SS type A sorting domain-containing protein</fullName>
    </submittedName>
</protein>
<dbReference type="GO" id="GO:0005975">
    <property type="term" value="P:carbohydrate metabolic process"/>
    <property type="evidence" value="ECO:0007669"/>
    <property type="project" value="InterPro"/>
</dbReference>
<dbReference type="InterPro" id="IPR008979">
    <property type="entry name" value="Galactose-bd-like_sf"/>
</dbReference>
<evidence type="ECO:0000313" key="10">
    <source>
        <dbReference type="Proteomes" id="UP001145087"/>
    </source>
</evidence>
<evidence type="ECO:0000256" key="1">
    <source>
        <dbReference type="ARBA" id="ARBA00007401"/>
    </source>
</evidence>
<dbReference type="NCBIfam" id="TIGR04183">
    <property type="entry name" value="Por_Secre_tail"/>
    <property type="match status" value="1"/>
</dbReference>
<dbReference type="InterPro" id="IPR051913">
    <property type="entry name" value="GH2_Domain-Containing"/>
</dbReference>
<dbReference type="Gene3D" id="3.20.20.80">
    <property type="entry name" value="Glycosidases"/>
    <property type="match status" value="1"/>
</dbReference>
<dbReference type="Proteomes" id="UP001145087">
    <property type="component" value="Unassembled WGS sequence"/>
</dbReference>
<gene>
    <name evidence="9" type="ORF">OU798_15645</name>
</gene>
<keyword evidence="3" id="KW-0326">Glycosidase</keyword>
<feature type="chain" id="PRO_5040893021" evidence="4">
    <location>
        <begin position="22"/>
        <end position="831"/>
    </location>
</feature>
<dbReference type="PANTHER" id="PTHR42732:SF2">
    <property type="entry name" value="BETA-MANNOSIDASE"/>
    <property type="match status" value="1"/>
</dbReference>
<keyword evidence="10" id="KW-1185">Reference proteome</keyword>
<dbReference type="InterPro" id="IPR006103">
    <property type="entry name" value="Glyco_hydro_2_cat"/>
</dbReference>
<keyword evidence="4" id="KW-0732">Signal</keyword>
<feature type="domain" description="Glycoside hydrolase family 2 catalytic" evidence="6">
    <location>
        <begin position="348"/>
        <end position="460"/>
    </location>
</feature>
<name>A0A9X3F8R3_9BACT</name>
<organism evidence="9 10">
    <name type="scientific">Draconibacterium aestuarii</name>
    <dbReference type="NCBI Taxonomy" id="2998507"/>
    <lineage>
        <taxon>Bacteria</taxon>
        <taxon>Pseudomonadati</taxon>
        <taxon>Bacteroidota</taxon>
        <taxon>Bacteroidia</taxon>
        <taxon>Marinilabiliales</taxon>
        <taxon>Prolixibacteraceae</taxon>
        <taxon>Draconibacterium</taxon>
    </lineage>
</organism>
<evidence type="ECO:0000259" key="5">
    <source>
        <dbReference type="Pfam" id="PF00703"/>
    </source>
</evidence>
<dbReference type="Gene3D" id="2.60.120.260">
    <property type="entry name" value="Galactose-binding domain-like"/>
    <property type="match status" value="2"/>
</dbReference>
<proteinExistence type="inferred from homology"/>
<feature type="signal peptide" evidence="4">
    <location>
        <begin position="1"/>
        <end position="21"/>
    </location>
</feature>
<feature type="domain" description="Glycoside hydrolase family 2 immunoglobulin-like beta-sandwich" evidence="5">
    <location>
        <begin position="214"/>
        <end position="307"/>
    </location>
</feature>
<comment type="similarity">
    <text evidence="1">Belongs to the glycosyl hydrolase 2 family.</text>
</comment>
<evidence type="ECO:0000256" key="4">
    <source>
        <dbReference type="SAM" id="SignalP"/>
    </source>
</evidence>
<evidence type="ECO:0000259" key="8">
    <source>
        <dbReference type="Pfam" id="PF18962"/>
    </source>
</evidence>
<dbReference type="Pfam" id="PF02837">
    <property type="entry name" value="Glyco_hydro_2_N"/>
    <property type="match status" value="1"/>
</dbReference>
<dbReference type="EMBL" id="JAPOHD010000029">
    <property type="protein sequence ID" value="MCY1721787.1"/>
    <property type="molecule type" value="Genomic_DNA"/>
</dbReference>
<dbReference type="Pfam" id="PF02836">
    <property type="entry name" value="Glyco_hydro_2_C"/>
    <property type="match status" value="1"/>
</dbReference>
<dbReference type="InterPro" id="IPR017853">
    <property type="entry name" value="GH"/>
</dbReference>
<dbReference type="PANTHER" id="PTHR42732">
    <property type="entry name" value="BETA-GALACTOSIDASE"/>
    <property type="match status" value="1"/>
</dbReference>
<dbReference type="AlphaFoldDB" id="A0A9X3F8R3"/>
<evidence type="ECO:0000256" key="3">
    <source>
        <dbReference type="ARBA" id="ARBA00023295"/>
    </source>
</evidence>
<dbReference type="Gene3D" id="2.60.40.10">
    <property type="entry name" value="Immunoglobulins"/>
    <property type="match status" value="1"/>
</dbReference>
<dbReference type="InterPro" id="IPR013783">
    <property type="entry name" value="Ig-like_fold"/>
</dbReference>
<dbReference type="InterPro" id="IPR006104">
    <property type="entry name" value="Glyco_hydro_2_N"/>
</dbReference>
<evidence type="ECO:0000259" key="7">
    <source>
        <dbReference type="Pfam" id="PF02837"/>
    </source>
</evidence>
<dbReference type="SUPFAM" id="SSF51445">
    <property type="entry name" value="(Trans)glycosidases"/>
    <property type="match status" value="1"/>
</dbReference>